<evidence type="ECO:0000313" key="5">
    <source>
        <dbReference type="Proteomes" id="UP000727407"/>
    </source>
</evidence>
<feature type="coiled-coil region" evidence="1">
    <location>
        <begin position="73"/>
        <end position="114"/>
    </location>
</feature>
<keyword evidence="3" id="KW-0472">Membrane</keyword>
<sequence length="118" mass="13605">DKMPEVLYNTADSGEDHGGDAKTRREAQHTDSGDTAWSRCYRLTAVCEMLLCVLLLTAITVLWINYHILKTECSQLQSSNNNLTIERDQLQTSNNNLTKERDQLQRERDEFLRTLCDL</sequence>
<dbReference type="Gene3D" id="1.20.5.400">
    <property type="match status" value="1"/>
</dbReference>
<comment type="caution">
    <text evidence="4">The sequence shown here is derived from an EMBL/GenBank/DDBJ whole genome shotgun (WGS) entry which is preliminary data.</text>
</comment>
<gene>
    <name evidence="4" type="ORF">DAT39_016032</name>
</gene>
<keyword evidence="3" id="KW-0812">Transmembrane</keyword>
<name>A0A8J4TP55_CLAMG</name>
<feature type="region of interest" description="Disordered" evidence="2">
    <location>
        <begin position="1"/>
        <end position="34"/>
    </location>
</feature>
<protein>
    <submittedName>
        <fullName evidence="4">C-type lectin domain family 4 member E-like isoform X1</fullName>
    </submittedName>
</protein>
<keyword evidence="1" id="KW-0175">Coiled coil</keyword>
<evidence type="ECO:0000256" key="2">
    <source>
        <dbReference type="SAM" id="MobiDB-lite"/>
    </source>
</evidence>
<dbReference type="EMBL" id="QNUK01000382">
    <property type="protein sequence ID" value="KAF5894268.1"/>
    <property type="molecule type" value="Genomic_DNA"/>
</dbReference>
<organism evidence="4 5">
    <name type="scientific">Clarias magur</name>
    <name type="common">Asian catfish</name>
    <name type="synonym">Macropteronotus magur</name>
    <dbReference type="NCBI Taxonomy" id="1594786"/>
    <lineage>
        <taxon>Eukaryota</taxon>
        <taxon>Metazoa</taxon>
        <taxon>Chordata</taxon>
        <taxon>Craniata</taxon>
        <taxon>Vertebrata</taxon>
        <taxon>Euteleostomi</taxon>
        <taxon>Actinopterygii</taxon>
        <taxon>Neopterygii</taxon>
        <taxon>Teleostei</taxon>
        <taxon>Ostariophysi</taxon>
        <taxon>Siluriformes</taxon>
        <taxon>Clariidae</taxon>
        <taxon>Clarias</taxon>
    </lineage>
</organism>
<evidence type="ECO:0000256" key="3">
    <source>
        <dbReference type="SAM" id="Phobius"/>
    </source>
</evidence>
<dbReference type="AlphaFoldDB" id="A0A8J4TP55"/>
<keyword evidence="3" id="KW-1133">Transmembrane helix</keyword>
<proteinExistence type="predicted"/>
<feature type="non-terminal residue" evidence="4">
    <location>
        <position position="1"/>
    </location>
</feature>
<accession>A0A8J4TP55</accession>
<reference evidence="4" key="1">
    <citation type="submission" date="2020-07" db="EMBL/GenBank/DDBJ databases">
        <title>Clarias magur genome sequencing, assembly and annotation.</title>
        <authorList>
            <person name="Kushwaha B."/>
            <person name="Kumar R."/>
            <person name="Das P."/>
            <person name="Joshi C.G."/>
            <person name="Kumar D."/>
            <person name="Nagpure N.S."/>
            <person name="Pandey M."/>
            <person name="Agarwal S."/>
            <person name="Srivastava S."/>
            <person name="Singh M."/>
            <person name="Sahoo L."/>
            <person name="Jayasankar P."/>
            <person name="Meher P.K."/>
            <person name="Koringa P.G."/>
            <person name="Iquebal M.A."/>
            <person name="Das S.P."/>
            <person name="Bit A."/>
            <person name="Patnaik S."/>
            <person name="Patel N."/>
            <person name="Shah T.M."/>
            <person name="Hinsu A."/>
            <person name="Jena J.K."/>
        </authorList>
    </citation>
    <scope>NUCLEOTIDE SEQUENCE</scope>
    <source>
        <strain evidence="4">CIFAMagur01</strain>
        <tissue evidence="4">Testis</tissue>
    </source>
</reference>
<evidence type="ECO:0000256" key="1">
    <source>
        <dbReference type="SAM" id="Coils"/>
    </source>
</evidence>
<evidence type="ECO:0000313" key="4">
    <source>
        <dbReference type="EMBL" id="KAF5894268.1"/>
    </source>
</evidence>
<dbReference type="Proteomes" id="UP000727407">
    <property type="component" value="Unassembled WGS sequence"/>
</dbReference>
<keyword evidence="5" id="KW-1185">Reference proteome</keyword>
<feature type="transmembrane region" description="Helical" evidence="3">
    <location>
        <begin position="49"/>
        <end position="69"/>
    </location>
</feature>
<feature type="compositionally biased region" description="Basic and acidic residues" evidence="2">
    <location>
        <begin position="14"/>
        <end position="32"/>
    </location>
</feature>
<dbReference type="OrthoDB" id="10255512at2759"/>
<feature type="non-terminal residue" evidence="4">
    <location>
        <position position="118"/>
    </location>
</feature>